<keyword evidence="2" id="KW-1185">Reference proteome</keyword>
<sequence>MLSALTTNSQAARRYDRAGFGASHIVRTVTPHGGPRAQEVVATALTAASVAVARAAMDILHNQPELPGYARDGTSTPCGLDRHARIPAHRTCLRLTARANLSSDDLAVIRHALTAVLE</sequence>
<evidence type="ECO:0000313" key="2">
    <source>
        <dbReference type="Proteomes" id="UP001501666"/>
    </source>
</evidence>
<dbReference type="EMBL" id="BAAATE010000008">
    <property type="protein sequence ID" value="GAA2663357.1"/>
    <property type="molecule type" value="Genomic_DNA"/>
</dbReference>
<proteinExistence type="predicted"/>
<dbReference type="Proteomes" id="UP001501666">
    <property type="component" value="Unassembled WGS sequence"/>
</dbReference>
<comment type="caution">
    <text evidence="1">The sequence shown here is derived from an EMBL/GenBank/DDBJ whole genome shotgun (WGS) entry which is preliminary data.</text>
</comment>
<gene>
    <name evidence="1" type="ORF">GCM10010412_037920</name>
</gene>
<protein>
    <submittedName>
        <fullName evidence="1">Uncharacterized protein</fullName>
    </submittedName>
</protein>
<evidence type="ECO:0000313" key="1">
    <source>
        <dbReference type="EMBL" id="GAA2663357.1"/>
    </source>
</evidence>
<organism evidence="1 2">
    <name type="scientific">Nonomuraea recticatena</name>
    <dbReference type="NCBI Taxonomy" id="46178"/>
    <lineage>
        <taxon>Bacteria</taxon>
        <taxon>Bacillati</taxon>
        <taxon>Actinomycetota</taxon>
        <taxon>Actinomycetes</taxon>
        <taxon>Streptosporangiales</taxon>
        <taxon>Streptosporangiaceae</taxon>
        <taxon>Nonomuraea</taxon>
    </lineage>
</organism>
<name>A0ABP6EBN2_9ACTN</name>
<accession>A0ABP6EBN2</accession>
<reference evidence="2" key="1">
    <citation type="journal article" date="2019" name="Int. J. Syst. Evol. Microbiol.">
        <title>The Global Catalogue of Microorganisms (GCM) 10K type strain sequencing project: providing services to taxonomists for standard genome sequencing and annotation.</title>
        <authorList>
            <consortium name="The Broad Institute Genomics Platform"/>
            <consortium name="The Broad Institute Genome Sequencing Center for Infectious Disease"/>
            <person name="Wu L."/>
            <person name="Ma J."/>
        </authorList>
    </citation>
    <scope>NUCLEOTIDE SEQUENCE [LARGE SCALE GENOMIC DNA]</scope>
    <source>
        <strain evidence="2">JCM 6835</strain>
    </source>
</reference>